<feature type="transmembrane region" description="Helical" evidence="1">
    <location>
        <begin position="31"/>
        <end position="50"/>
    </location>
</feature>
<accession>A0AAE3KGY0</accession>
<evidence type="ECO:0000256" key="1">
    <source>
        <dbReference type="SAM" id="Phobius"/>
    </source>
</evidence>
<dbReference type="Proteomes" id="UP001205843">
    <property type="component" value="Unassembled WGS sequence"/>
</dbReference>
<keyword evidence="1" id="KW-0472">Membrane</keyword>
<name>A0AAE3KGY0_9GAMM</name>
<keyword evidence="1" id="KW-0812">Transmembrane</keyword>
<keyword evidence="3" id="KW-1185">Reference proteome</keyword>
<dbReference type="AlphaFoldDB" id="A0AAE3KGY0"/>
<evidence type="ECO:0000313" key="3">
    <source>
        <dbReference type="Proteomes" id="UP001205843"/>
    </source>
</evidence>
<organism evidence="2 3">
    <name type="scientific">Natronocella acetinitrilica</name>
    <dbReference type="NCBI Taxonomy" id="414046"/>
    <lineage>
        <taxon>Bacteria</taxon>
        <taxon>Pseudomonadati</taxon>
        <taxon>Pseudomonadota</taxon>
        <taxon>Gammaproteobacteria</taxon>
        <taxon>Chromatiales</taxon>
        <taxon>Ectothiorhodospiraceae</taxon>
        <taxon>Natronocella</taxon>
    </lineage>
</organism>
<dbReference type="RefSeq" id="WP_253479489.1">
    <property type="nucleotide sequence ID" value="NZ_JALJXV010000007.1"/>
</dbReference>
<reference evidence="2" key="1">
    <citation type="submission" date="2022-03" db="EMBL/GenBank/DDBJ databases">
        <title>Genomic Encyclopedia of Type Strains, Phase III (KMG-III): the genomes of soil and plant-associated and newly described type strains.</title>
        <authorList>
            <person name="Whitman W."/>
        </authorList>
    </citation>
    <scope>NUCLEOTIDE SEQUENCE</scope>
    <source>
        <strain evidence="2">ANL 6-2</strain>
    </source>
</reference>
<keyword evidence="1" id="KW-1133">Transmembrane helix</keyword>
<sequence>MPNHIKAILSLAVAVTAVIIYFFQASAGQELTKWLVLLLGMFMIVALWLFPETKKKGKGSS</sequence>
<dbReference type="EMBL" id="JALJXV010000007">
    <property type="protein sequence ID" value="MCP1675742.1"/>
    <property type="molecule type" value="Genomic_DNA"/>
</dbReference>
<protein>
    <submittedName>
        <fullName evidence="2">Membrane protein YdbS with pleckstrin-like domain</fullName>
    </submittedName>
</protein>
<proteinExistence type="predicted"/>
<feature type="transmembrane region" description="Helical" evidence="1">
    <location>
        <begin position="7"/>
        <end position="25"/>
    </location>
</feature>
<evidence type="ECO:0000313" key="2">
    <source>
        <dbReference type="EMBL" id="MCP1675742.1"/>
    </source>
</evidence>
<comment type="caution">
    <text evidence="2">The sequence shown here is derived from an EMBL/GenBank/DDBJ whole genome shotgun (WGS) entry which is preliminary data.</text>
</comment>
<gene>
    <name evidence="2" type="ORF">J2T57_002897</name>
</gene>